<dbReference type="PANTHER" id="PTHR42985:SF40">
    <property type="entry name" value="LD47995P-RELATED"/>
    <property type="match status" value="1"/>
</dbReference>
<dbReference type="InterPro" id="IPR001734">
    <property type="entry name" value="Na/solute_symporter"/>
</dbReference>
<dbReference type="Pfam" id="PF00474">
    <property type="entry name" value="SSF"/>
    <property type="match status" value="1"/>
</dbReference>
<proteinExistence type="inferred from homology"/>
<feature type="transmembrane region" description="Helical" evidence="12">
    <location>
        <begin position="103"/>
        <end position="122"/>
    </location>
</feature>
<evidence type="ECO:0000256" key="3">
    <source>
        <dbReference type="ARBA" id="ARBA00022448"/>
    </source>
</evidence>
<evidence type="ECO:0000256" key="6">
    <source>
        <dbReference type="ARBA" id="ARBA00022989"/>
    </source>
</evidence>
<dbReference type="GO" id="GO:0006814">
    <property type="term" value="P:sodium ion transport"/>
    <property type="evidence" value="ECO:0007669"/>
    <property type="project" value="UniProtKB-KW"/>
</dbReference>
<name>A0AAE0ZVH5_9GAST</name>
<keyword evidence="9 12" id="KW-0472">Membrane</keyword>
<feature type="transmembrane region" description="Helical" evidence="12">
    <location>
        <begin position="241"/>
        <end position="259"/>
    </location>
</feature>
<comment type="caution">
    <text evidence="13">The sequence shown here is derived from an EMBL/GenBank/DDBJ whole genome shotgun (WGS) entry which is preliminary data.</text>
</comment>
<evidence type="ECO:0000256" key="8">
    <source>
        <dbReference type="ARBA" id="ARBA00023065"/>
    </source>
</evidence>
<reference evidence="13" key="1">
    <citation type="journal article" date="2023" name="G3 (Bethesda)">
        <title>A reference genome for the long-term kleptoplast-retaining sea slug Elysia crispata morphotype clarki.</title>
        <authorList>
            <person name="Eastman K.E."/>
            <person name="Pendleton A.L."/>
            <person name="Shaikh M.A."/>
            <person name="Suttiyut T."/>
            <person name="Ogas R."/>
            <person name="Tomko P."/>
            <person name="Gavelis G."/>
            <person name="Widhalm J.R."/>
            <person name="Wisecaver J.H."/>
        </authorList>
    </citation>
    <scope>NUCLEOTIDE SEQUENCE</scope>
    <source>
        <strain evidence="13">ECLA1</strain>
    </source>
</reference>
<keyword evidence="14" id="KW-1185">Reference proteome</keyword>
<evidence type="ECO:0000256" key="2">
    <source>
        <dbReference type="ARBA" id="ARBA00006434"/>
    </source>
</evidence>
<keyword evidence="4" id="KW-1003">Cell membrane</keyword>
<evidence type="ECO:0000256" key="4">
    <source>
        <dbReference type="ARBA" id="ARBA00022475"/>
    </source>
</evidence>
<evidence type="ECO:0000256" key="1">
    <source>
        <dbReference type="ARBA" id="ARBA00004651"/>
    </source>
</evidence>
<feature type="transmembrane region" description="Helical" evidence="12">
    <location>
        <begin position="176"/>
        <end position="198"/>
    </location>
</feature>
<keyword evidence="7" id="KW-0915">Sodium</keyword>
<dbReference type="NCBIfam" id="TIGR00813">
    <property type="entry name" value="sss"/>
    <property type="match status" value="1"/>
</dbReference>
<evidence type="ECO:0000256" key="10">
    <source>
        <dbReference type="ARBA" id="ARBA00023201"/>
    </source>
</evidence>
<keyword evidence="6 12" id="KW-1133">Transmembrane helix</keyword>
<evidence type="ECO:0000256" key="5">
    <source>
        <dbReference type="ARBA" id="ARBA00022692"/>
    </source>
</evidence>
<dbReference type="PROSITE" id="PS50283">
    <property type="entry name" value="NA_SOLUT_SYMP_3"/>
    <property type="match status" value="1"/>
</dbReference>
<feature type="transmembrane region" description="Helical" evidence="12">
    <location>
        <begin position="291"/>
        <end position="308"/>
    </location>
</feature>
<dbReference type="PANTHER" id="PTHR42985">
    <property type="entry name" value="SODIUM-COUPLED MONOCARBOXYLATE TRANSPORTER"/>
    <property type="match status" value="1"/>
</dbReference>
<keyword evidence="5 12" id="KW-0812">Transmembrane</keyword>
<evidence type="ECO:0000256" key="9">
    <source>
        <dbReference type="ARBA" id="ARBA00023136"/>
    </source>
</evidence>
<feature type="transmembrane region" description="Helical" evidence="12">
    <location>
        <begin position="134"/>
        <end position="156"/>
    </location>
</feature>
<sequence>MDSACTERILGIFESAVGLEGLREQQASGAKTPRVHIQNFQQRVRCGVMAAVLEPQRGFHVVDYVVMGVVIAVSLGIGVFHAVRGKRNNNTDEYLVGGRSMSFLPTAISLVASFESSIMMLGLPAEAYLFGLQYVWWIFGNICSQLLAINVVVPLLHPLKVTSAYEYLELRFNSKLVRLLGTTMGTLSYLLYMGIVLYGPATALEAVSGLPVWNSIFLISAVAVVYTSIGGIRAVIWTDVFQGFIMLAGIFAFLIQGTIDVGGPGPVWNIADDAGRMNFFNFDPDPRVRHTFWNLYVGSVFRGFGMVFNQSTVQRISSTKTAQEAKRFLL</sequence>
<comment type="similarity">
    <text evidence="2 11">Belongs to the sodium:solute symporter (SSF) (TC 2.A.21) family.</text>
</comment>
<feature type="transmembrane region" description="Helical" evidence="12">
    <location>
        <begin position="210"/>
        <end position="229"/>
    </location>
</feature>
<organism evidence="13 14">
    <name type="scientific">Elysia crispata</name>
    <name type="common">lettuce slug</name>
    <dbReference type="NCBI Taxonomy" id="231223"/>
    <lineage>
        <taxon>Eukaryota</taxon>
        <taxon>Metazoa</taxon>
        <taxon>Spiralia</taxon>
        <taxon>Lophotrochozoa</taxon>
        <taxon>Mollusca</taxon>
        <taxon>Gastropoda</taxon>
        <taxon>Heterobranchia</taxon>
        <taxon>Euthyneura</taxon>
        <taxon>Panpulmonata</taxon>
        <taxon>Sacoglossa</taxon>
        <taxon>Placobranchoidea</taxon>
        <taxon>Plakobranchidae</taxon>
        <taxon>Elysia</taxon>
    </lineage>
</organism>
<keyword evidence="8" id="KW-0406">Ion transport</keyword>
<dbReference type="AlphaFoldDB" id="A0AAE0ZVH5"/>
<gene>
    <name evidence="13" type="ORF">RRG08_039900</name>
</gene>
<comment type="subcellular location">
    <subcellularLocation>
        <location evidence="1">Cell membrane</location>
        <topology evidence="1">Multi-pass membrane protein</topology>
    </subcellularLocation>
</comment>
<keyword evidence="10" id="KW-0739">Sodium transport</keyword>
<dbReference type="GO" id="GO:0015293">
    <property type="term" value="F:symporter activity"/>
    <property type="evidence" value="ECO:0007669"/>
    <property type="project" value="TreeGrafter"/>
</dbReference>
<protein>
    <submittedName>
        <fullName evidence="13">Uncharacterized protein</fullName>
    </submittedName>
</protein>
<evidence type="ECO:0000313" key="13">
    <source>
        <dbReference type="EMBL" id="KAK3776314.1"/>
    </source>
</evidence>
<evidence type="ECO:0000256" key="11">
    <source>
        <dbReference type="RuleBase" id="RU362091"/>
    </source>
</evidence>
<evidence type="ECO:0000313" key="14">
    <source>
        <dbReference type="Proteomes" id="UP001283361"/>
    </source>
</evidence>
<feature type="transmembrane region" description="Helical" evidence="12">
    <location>
        <begin position="64"/>
        <end position="83"/>
    </location>
</feature>
<dbReference type="InterPro" id="IPR038377">
    <property type="entry name" value="Na/Glc_symporter_sf"/>
</dbReference>
<dbReference type="Gene3D" id="1.20.1730.10">
    <property type="entry name" value="Sodium/glucose cotransporter"/>
    <property type="match status" value="1"/>
</dbReference>
<keyword evidence="3" id="KW-0813">Transport</keyword>
<dbReference type="GO" id="GO:0005886">
    <property type="term" value="C:plasma membrane"/>
    <property type="evidence" value="ECO:0007669"/>
    <property type="project" value="UniProtKB-SubCell"/>
</dbReference>
<accession>A0AAE0ZVH5</accession>
<evidence type="ECO:0000256" key="12">
    <source>
        <dbReference type="SAM" id="Phobius"/>
    </source>
</evidence>
<dbReference type="InterPro" id="IPR051163">
    <property type="entry name" value="Sodium:Solute_Symporter_SSF"/>
</dbReference>
<dbReference type="EMBL" id="JAWDGP010003233">
    <property type="protein sequence ID" value="KAK3776314.1"/>
    <property type="molecule type" value="Genomic_DNA"/>
</dbReference>
<evidence type="ECO:0000256" key="7">
    <source>
        <dbReference type="ARBA" id="ARBA00023053"/>
    </source>
</evidence>
<dbReference type="Proteomes" id="UP001283361">
    <property type="component" value="Unassembled WGS sequence"/>
</dbReference>